<accession>A0A7X2S5Z2</accession>
<dbReference type="EMBL" id="WMIB01000006">
    <property type="protein sequence ID" value="MTH53406.1"/>
    <property type="molecule type" value="Genomic_DNA"/>
</dbReference>
<sequence>MKKNYTVMFLMFFAASITGGLALKDTFDYSMIAGAGLGIVFLLCSALFAGKQKNSKAQQ</sequence>
<reference evidence="2 3" key="1">
    <citation type="journal article" date="2017" name="Int. J. Syst. Evol. Microbiol.">
        <title>Bacillus mangrovi sp. nov., isolated from a sediment sample from a mangrove forest.</title>
        <authorList>
            <person name="Gupta V."/>
            <person name="Singh P.K."/>
            <person name="Korpole S."/>
            <person name="Tanuku N.R.S."/>
            <person name="Pinnaka A.K."/>
        </authorList>
    </citation>
    <scope>NUCLEOTIDE SEQUENCE [LARGE SCALE GENOMIC DNA]</scope>
    <source>
        <strain evidence="2 3">KCTC 33872</strain>
    </source>
</reference>
<dbReference type="Proteomes" id="UP000434639">
    <property type="component" value="Unassembled WGS sequence"/>
</dbReference>
<feature type="transmembrane region" description="Helical" evidence="1">
    <location>
        <begin position="32"/>
        <end position="50"/>
    </location>
</feature>
<keyword evidence="1" id="KW-0472">Membrane</keyword>
<keyword evidence="1" id="KW-1133">Transmembrane helix</keyword>
<dbReference type="OrthoDB" id="2932966at2"/>
<keyword evidence="1" id="KW-0812">Transmembrane</keyword>
<comment type="caution">
    <text evidence="2">The sequence shown here is derived from an EMBL/GenBank/DDBJ whole genome shotgun (WGS) entry which is preliminary data.</text>
</comment>
<organism evidence="2 3">
    <name type="scientific">Metabacillus mangrovi</name>
    <dbReference type="NCBI Taxonomy" id="1491830"/>
    <lineage>
        <taxon>Bacteria</taxon>
        <taxon>Bacillati</taxon>
        <taxon>Bacillota</taxon>
        <taxon>Bacilli</taxon>
        <taxon>Bacillales</taxon>
        <taxon>Bacillaceae</taxon>
        <taxon>Metabacillus</taxon>
    </lineage>
</organism>
<proteinExistence type="predicted"/>
<keyword evidence="3" id="KW-1185">Reference proteome</keyword>
<dbReference type="AlphaFoldDB" id="A0A7X2S5Z2"/>
<evidence type="ECO:0000313" key="3">
    <source>
        <dbReference type="Proteomes" id="UP000434639"/>
    </source>
</evidence>
<evidence type="ECO:0000256" key="1">
    <source>
        <dbReference type="SAM" id="Phobius"/>
    </source>
</evidence>
<protein>
    <submittedName>
        <fullName evidence="2">Uncharacterized protein</fullName>
    </submittedName>
</protein>
<gene>
    <name evidence="2" type="ORF">GKZ89_08250</name>
</gene>
<evidence type="ECO:0000313" key="2">
    <source>
        <dbReference type="EMBL" id="MTH53406.1"/>
    </source>
</evidence>
<dbReference type="RefSeq" id="WP_155111938.1">
    <property type="nucleotide sequence ID" value="NZ_WMIB01000006.1"/>
</dbReference>
<name>A0A7X2S5Z2_9BACI</name>